<keyword evidence="3 7" id="KW-0313">Glucose metabolism</keyword>
<feature type="binding site" evidence="7">
    <location>
        <position position="345"/>
    </location>
    <ligand>
        <name>substrate</name>
    </ligand>
</feature>
<evidence type="ECO:0000259" key="8">
    <source>
        <dbReference type="Pfam" id="PF00479"/>
    </source>
</evidence>
<keyword evidence="5 7" id="KW-0560">Oxidoreductase</keyword>
<dbReference type="GO" id="GO:0004345">
    <property type="term" value="F:glucose-6-phosphate dehydrogenase activity"/>
    <property type="evidence" value="ECO:0007669"/>
    <property type="project" value="UniProtKB-UniRule"/>
</dbReference>
<protein>
    <recommendedName>
        <fullName evidence="7">Glucose-6-phosphate 1-dehydrogenase</fullName>
        <shortName evidence="7">G6PD</shortName>
        <ecNumber evidence="7">1.1.1.49</ecNumber>
    </recommendedName>
</protein>
<dbReference type="SUPFAM" id="SSF51735">
    <property type="entry name" value="NAD(P)-binding Rossmann-fold domains"/>
    <property type="match status" value="1"/>
</dbReference>
<evidence type="ECO:0000256" key="5">
    <source>
        <dbReference type="ARBA" id="ARBA00023002"/>
    </source>
</evidence>
<name>A0A840YWD1_9SPHN</name>
<dbReference type="PRINTS" id="PR00079">
    <property type="entry name" value="G6PDHDRGNASE"/>
</dbReference>
<feature type="binding site" evidence="7">
    <location>
        <begin position="93"/>
        <end position="94"/>
    </location>
    <ligand>
        <name>NADP(+)</name>
        <dbReference type="ChEBI" id="CHEBI:58349"/>
    </ligand>
</feature>
<evidence type="ECO:0000256" key="6">
    <source>
        <dbReference type="ARBA" id="ARBA00023277"/>
    </source>
</evidence>
<dbReference type="InterPro" id="IPR001282">
    <property type="entry name" value="G6P_DH"/>
</dbReference>
<dbReference type="NCBIfam" id="TIGR00871">
    <property type="entry name" value="zwf"/>
    <property type="match status" value="1"/>
</dbReference>
<proteinExistence type="inferred from homology"/>
<evidence type="ECO:0000256" key="1">
    <source>
        <dbReference type="ARBA" id="ARBA00004937"/>
    </source>
</evidence>
<accession>A0A840YWD1</accession>
<evidence type="ECO:0000313" key="11">
    <source>
        <dbReference type="Proteomes" id="UP000554342"/>
    </source>
</evidence>
<dbReference type="Gene3D" id="3.40.50.720">
    <property type="entry name" value="NAD(P)-binding Rossmann-like Domain"/>
    <property type="match status" value="1"/>
</dbReference>
<dbReference type="InterPro" id="IPR022675">
    <property type="entry name" value="G6P_DH_C"/>
</dbReference>
<feature type="active site" description="Proton acceptor" evidence="7">
    <location>
        <position position="245"/>
    </location>
</feature>
<feature type="binding site" evidence="7">
    <location>
        <position position="240"/>
    </location>
    <ligand>
        <name>substrate</name>
    </ligand>
</feature>
<evidence type="ECO:0000259" key="9">
    <source>
        <dbReference type="Pfam" id="PF02781"/>
    </source>
</evidence>
<dbReference type="Proteomes" id="UP000554342">
    <property type="component" value="Unassembled WGS sequence"/>
</dbReference>
<feature type="domain" description="Glucose-6-phosphate dehydrogenase NAD-binding" evidence="8">
    <location>
        <begin position="14"/>
        <end position="192"/>
    </location>
</feature>
<dbReference type="SUPFAM" id="SSF55347">
    <property type="entry name" value="Glyceraldehyde-3-phosphate dehydrogenase-like, C-terminal domain"/>
    <property type="match status" value="1"/>
</dbReference>
<dbReference type="PANTHER" id="PTHR23429:SF0">
    <property type="entry name" value="GLUCOSE-6-PHOSPHATE 1-DEHYDROGENASE"/>
    <property type="match status" value="1"/>
</dbReference>
<keyword evidence="6 7" id="KW-0119">Carbohydrate metabolism</keyword>
<dbReference type="Pfam" id="PF00479">
    <property type="entry name" value="G6PD_N"/>
    <property type="match status" value="1"/>
</dbReference>
<keyword evidence="11" id="KW-1185">Reference proteome</keyword>
<dbReference type="RefSeq" id="WP_221227338.1">
    <property type="nucleotide sequence ID" value="NZ_BAABIF010000004.1"/>
</dbReference>
<evidence type="ECO:0000256" key="7">
    <source>
        <dbReference type="HAMAP-Rule" id="MF_00966"/>
    </source>
</evidence>
<organism evidence="10 11">
    <name type="scientific">Stakelama sediminis</name>
    <dbReference type="NCBI Taxonomy" id="463200"/>
    <lineage>
        <taxon>Bacteria</taxon>
        <taxon>Pseudomonadati</taxon>
        <taxon>Pseudomonadota</taxon>
        <taxon>Alphaproteobacteria</taxon>
        <taxon>Sphingomonadales</taxon>
        <taxon>Sphingomonadaceae</taxon>
        <taxon>Stakelama</taxon>
    </lineage>
</organism>
<evidence type="ECO:0000256" key="3">
    <source>
        <dbReference type="ARBA" id="ARBA00022526"/>
    </source>
</evidence>
<dbReference type="AlphaFoldDB" id="A0A840YWD1"/>
<dbReference type="InterPro" id="IPR036291">
    <property type="entry name" value="NAD(P)-bd_dom_sf"/>
</dbReference>
<dbReference type="GO" id="GO:0005829">
    <property type="term" value="C:cytosol"/>
    <property type="evidence" value="ECO:0007669"/>
    <property type="project" value="TreeGrafter"/>
</dbReference>
<dbReference type="GO" id="GO:0006006">
    <property type="term" value="P:glucose metabolic process"/>
    <property type="evidence" value="ECO:0007669"/>
    <property type="project" value="UniProtKB-KW"/>
</dbReference>
<feature type="domain" description="Glucose-6-phosphate dehydrogenase C-terminal" evidence="9">
    <location>
        <begin position="194"/>
        <end position="490"/>
    </location>
</feature>
<dbReference type="Pfam" id="PF02781">
    <property type="entry name" value="G6PD_C"/>
    <property type="match status" value="1"/>
</dbReference>
<sequence length="494" mass="54516">MSVKVEAAPAATLVIFGATGDLAHRLLMPSLANMTAAGLIDDNFRVLGIGRSKESDEELRTSFDESGCMEKLESASKKAWKSLRKRVLFEQGDFTRAECYEALKKRLDKLGCGNVAFYLAVAPRFFGDIVEHLGKAGLLEEKDGAFRRVAIEKPFGHDLQSAKTLNKRILAQADESQFYRIDHFLGKETVQNILVARFANAMTEAVWNRTYIDHVQITAAETVDVGTRGDFYDHAGALRDMVPNHLFQLLSMVAMEAPNRFDADSIRDEKSKLLKAIRIPSAKEAKTNAVRGQYGAGTVDGKKVVAYTKAPDVAPDSTTETYAALKLEIDTPRWAGVPFYLRTGKALGKKDTEVVLTFRPVAYAGFRDAEVGDLPANKLVIQIQPDEGIDFDFLAKQPGPAIATTPVTMAFRYADHFDISHTTGYETLLYDLLRGDQTLFQRADGIEAAWAVVQPILNAWKKDAPDAYRAGSTGPATADALLERDGRKWHVFGE</sequence>
<dbReference type="Gene3D" id="3.30.360.10">
    <property type="entry name" value="Dihydrodipicolinate Reductase, domain 2"/>
    <property type="match status" value="1"/>
</dbReference>
<feature type="binding site" evidence="7">
    <location>
        <position position="153"/>
    </location>
    <ligand>
        <name>NADP(+)</name>
        <dbReference type="ChEBI" id="CHEBI:58349"/>
    </ligand>
</feature>
<dbReference type="UniPathway" id="UPA00115">
    <property type="reaction ID" value="UER00408"/>
</dbReference>
<dbReference type="InterPro" id="IPR022674">
    <property type="entry name" value="G6P_DH_NAD-bd"/>
</dbReference>
<feature type="binding site" evidence="7">
    <location>
        <position position="187"/>
    </location>
    <ligand>
        <name>substrate</name>
    </ligand>
</feature>
<evidence type="ECO:0000256" key="2">
    <source>
        <dbReference type="ARBA" id="ARBA00009975"/>
    </source>
</evidence>
<feature type="binding site" evidence="7">
    <location>
        <position position="183"/>
    </location>
    <ligand>
        <name>substrate</name>
    </ligand>
</feature>
<comment type="catalytic activity">
    <reaction evidence="7">
        <text>D-glucose 6-phosphate + NADP(+) = 6-phospho-D-glucono-1,5-lactone + NADPH + H(+)</text>
        <dbReference type="Rhea" id="RHEA:15841"/>
        <dbReference type="ChEBI" id="CHEBI:15378"/>
        <dbReference type="ChEBI" id="CHEBI:57783"/>
        <dbReference type="ChEBI" id="CHEBI:57955"/>
        <dbReference type="ChEBI" id="CHEBI:58349"/>
        <dbReference type="ChEBI" id="CHEBI:61548"/>
        <dbReference type="EC" id="1.1.1.49"/>
    </reaction>
</comment>
<comment type="caution">
    <text evidence="7">Lacks conserved residue(s) required for the propagation of feature annotation.</text>
</comment>
<feature type="binding site" evidence="7">
    <location>
        <position position="221"/>
    </location>
    <ligand>
        <name>substrate</name>
    </ligand>
</feature>
<dbReference type="GO" id="GO:0009051">
    <property type="term" value="P:pentose-phosphate shunt, oxidative branch"/>
    <property type="evidence" value="ECO:0007669"/>
    <property type="project" value="TreeGrafter"/>
</dbReference>
<dbReference type="PIRSF" id="PIRSF000110">
    <property type="entry name" value="G6PD"/>
    <property type="match status" value="1"/>
</dbReference>
<keyword evidence="4 7" id="KW-0521">NADP</keyword>
<comment type="pathway">
    <text evidence="1 7">Carbohydrate degradation; pentose phosphate pathway; D-ribulose 5-phosphate from D-glucose 6-phosphate (oxidative stage): step 1/3.</text>
</comment>
<comment type="similarity">
    <text evidence="2 7">Belongs to the glucose-6-phosphate dehydrogenase family.</text>
</comment>
<dbReference type="HAMAP" id="MF_00966">
    <property type="entry name" value="G6PD"/>
    <property type="match status" value="1"/>
</dbReference>
<dbReference type="PANTHER" id="PTHR23429">
    <property type="entry name" value="GLUCOSE-6-PHOSPHATE 1-DEHYDROGENASE G6PD"/>
    <property type="match status" value="1"/>
</dbReference>
<dbReference type="EMBL" id="JACIJI010000001">
    <property type="protein sequence ID" value="MBB5717943.1"/>
    <property type="molecule type" value="Genomic_DNA"/>
</dbReference>
<reference evidence="10 11" key="1">
    <citation type="submission" date="2020-08" db="EMBL/GenBank/DDBJ databases">
        <title>Genomic Encyclopedia of Type Strains, Phase IV (KMG-IV): sequencing the most valuable type-strain genomes for metagenomic binning, comparative biology and taxonomic classification.</title>
        <authorList>
            <person name="Goeker M."/>
        </authorList>
    </citation>
    <scope>NUCLEOTIDE SEQUENCE [LARGE SCALE GENOMIC DNA]</scope>
    <source>
        <strain evidence="10 11">DSM 27203</strain>
    </source>
</reference>
<comment type="caution">
    <text evidence="10">The sequence shown here is derived from an EMBL/GenBank/DDBJ whole genome shotgun (WGS) entry which is preliminary data.</text>
</comment>
<evidence type="ECO:0000313" key="10">
    <source>
        <dbReference type="EMBL" id="MBB5717943.1"/>
    </source>
</evidence>
<gene>
    <name evidence="7" type="primary">zwf</name>
    <name evidence="10" type="ORF">FHR23_000850</name>
</gene>
<dbReference type="PROSITE" id="PS00069">
    <property type="entry name" value="G6P_DEHYDROGENASE"/>
    <property type="match status" value="1"/>
</dbReference>
<comment type="function">
    <text evidence="7">Catalyzes the oxidation of glucose 6-phosphate to 6-phosphogluconolactone.</text>
</comment>
<dbReference type="EC" id="1.1.1.49" evidence="7"/>
<dbReference type="InterPro" id="IPR019796">
    <property type="entry name" value="G6P_DH_AS"/>
</dbReference>
<feature type="binding site" evidence="7">
    <location>
        <position position="350"/>
    </location>
    <ligand>
        <name>substrate</name>
    </ligand>
</feature>
<dbReference type="GO" id="GO:0050661">
    <property type="term" value="F:NADP binding"/>
    <property type="evidence" value="ECO:0007669"/>
    <property type="project" value="UniProtKB-UniRule"/>
</dbReference>
<dbReference type="NCBIfam" id="NF009492">
    <property type="entry name" value="PRK12853.1-3"/>
    <property type="match status" value="1"/>
</dbReference>
<evidence type="ECO:0000256" key="4">
    <source>
        <dbReference type="ARBA" id="ARBA00022857"/>
    </source>
</evidence>
<feature type="binding site" evidence="7">
    <location>
        <position position="51"/>
    </location>
    <ligand>
        <name>NADP(+)</name>
        <dbReference type="ChEBI" id="CHEBI:58349"/>
    </ligand>
</feature>